<gene>
    <name evidence="1" type="ORF">ACFYM3_40635</name>
</gene>
<keyword evidence="2" id="KW-1185">Reference proteome</keyword>
<evidence type="ECO:0008006" key="3">
    <source>
        <dbReference type="Google" id="ProtNLM"/>
    </source>
</evidence>
<dbReference type="RefSeq" id="WP_358291351.1">
    <property type="nucleotide sequence ID" value="NZ_JBEYGJ010000049.1"/>
</dbReference>
<evidence type="ECO:0000313" key="2">
    <source>
        <dbReference type="Proteomes" id="UP001601288"/>
    </source>
</evidence>
<proteinExistence type="predicted"/>
<dbReference type="EMBL" id="JBIAFP010000039">
    <property type="protein sequence ID" value="MFE9230775.1"/>
    <property type="molecule type" value="Genomic_DNA"/>
</dbReference>
<dbReference type="Gene3D" id="3.30.70.100">
    <property type="match status" value="2"/>
</dbReference>
<organism evidence="1 2">
    <name type="scientific">Streptomyces massasporeus</name>
    <dbReference type="NCBI Taxonomy" id="67324"/>
    <lineage>
        <taxon>Bacteria</taxon>
        <taxon>Bacillati</taxon>
        <taxon>Actinomycetota</taxon>
        <taxon>Actinomycetes</taxon>
        <taxon>Kitasatosporales</taxon>
        <taxon>Streptomycetaceae</taxon>
        <taxon>Streptomyces</taxon>
    </lineage>
</organism>
<reference evidence="1 2" key="1">
    <citation type="submission" date="2024-10" db="EMBL/GenBank/DDBJ databases">
        <title>The Natural Products Discovery Center: Release of the First 8490 Sequenced Strains for Exploring Actinobacteria Biosynthetic Diversity.</title>
        <authorList>
            <person name="Kalkreuter E."/>
            <person name="Kautsar S.A."/>
            <person name="Yang D."/>
            <person name="Bader C.D."/>
            <person name="Teijaro C.N."/>
            <person name="Fluegel L."/>
            <person name="Davis C.M."/>
            <person name="Simpson J.R."/>
            <person name="Lauterbach L."/>
            <person name="Steele A.D."/>
            <person name="Gui C."/>
            <person name="Meng S."/>
            <person name="Li G."/>
            <person name="Viehrig K."/>
            <person name="Ye F."/>
            <person name="Su P."/>
            <person name="Kiefer A.F."/>
            <person name="Nichols A."/>
            <person name="Cepeda A.J."/>
            <person name="Yan W."/>
            <person name="Fan B."/>
            <person name="Jiang Y."/>
            <person name="Adhikari A."/>
            <person name="Zheng C.-J."/>
            <person name="Schuster L."/>
            <person name="Cowan T.M."/>
            <person name="Smanski M.J."/>
            <person name="Chevrette M.G."/>
            <person name="De Carvalho L.P.S."/>
            <person name="Shen B."/>
        </authorList>
    </citation>
    <scope>NUCLEOTIDE SEQUENCE [LARGE SCALE GENOMIC DNA]</scope>
    <source>
        <strain evidence="1 2">NPDC007066</strain>
    </source>
</reference>
<dbReference type="InterPro" id="IPR011008">
    <property type="entry name" value="Dimeric_a/b-barrel"/>
</dbReference>
<comment type="caution">
    <text evidence="1">The sequence shown here is derived from an EMBL/GenBank/DDBJ whole genome shotgun (WGS) entry which is preliminary data.</text>
</comment>
<name>A0ABW6LQV4_9ACTN</name>
<sequence length="217" mass="23970">MSRRVVAPPEIARNDVHLVVITIRYAGDRQRELAEGAVAQREKEVWPEGLLSWSLFVSTDKQALMAYEQWTGGDALDCALAGPAPYLPGIPGSEPSLPVRYRIHRSQSITAETAVGCVVTPAFETEGPERQRHFVDEVFSMTKDVAPMPGAVAAHFHTSIDGTRVLNYAEWTDEQSHCDAVTGPRGEHVRRRVSGEIPGVRLCGYRRWNLHTSLAVA</sequence>
<dbReference type="Proteomes" id="UP001601288">
    <property type="component" value="Unassembled WGS sequence"/>
</dbReference>
<protein>
    <recommendedName>
        <fullName evidence="3">Antibiotic biosynthesis monooxygenase</fullName>
    </recommendedName>
</protein>
<dbReference type="SUPFAM" id="SSF54909">
    <property type="entry name" value="Dimeric alpha+beta barrel"/>
    <property type="match status" value="1"/>
</dbReference>
<evidence type="ECO:0000313" key="1">
    <source>
        <dbReference type="EMBL" id="MFE9230775.1"/>
    </source>
</evidence>
<accession>A0ABW6LQV4</accession>